<feature type="region of interest" description="Disordered" evidence="1">
    <location>
        <begin position="84"/>
        <end position="112"/>
    </location>
</feature>
<evidence type="ECO:0000313" key="2">
    <source>
        <dbReference type="Proteomes" id="UP000235220"/>
    </source>
</evidence>
<dbReference type="RefSeq" id="XP_018849788.1">
    <property type="nucleotide sequence ID" value="XM_018994243.2"/>
</dbReference>
<sequence length="264" mass="29204">MAIDVCSEISSAGISPRISFSYDLNRPDVLSNEDHCRRSDLTLLDSSSDFVFCIGNRFAQELAPADELFSNGKIRAKEIKRKVTSPDETSIKSESVSSRPRPSCSGNTEKKQLKDLLSNNFDAEEKPPSKSFWQFKRSSSLNFDSVRSRSLIRSLQFLSRSNSTGSVPNNSKQPTTSKGTQKPHLQKQPSVSRRKSSASCPTTYYSYSSSQRPCTKIKNCGAYGDGVRISPVLNLPPPCISRVTVSFFGFGSLFCNGKAKKKKK</sequence>
<feature type="compositionally biased region" description="Polar residues" evidence="1">
    <location>
        <begin position="86"/>
        <end position="107"/>
    </location>
</feature>
<dbReference type="STRING" id="51240.A0A2I4H0X3"/>
<feature type="compositionally biased region" description="Polar residues" evidence="1">
    <location>
        <begin position="161"/>
        <end position="180"/>
    </location>
</feature>
<reference evidence="3" key="1">
    <citation type="submission" date="2025-08" db="UniProtKB">
        <authorList>
            <consortium name="RefSeq"/>
        </authorList>
    </citation>
    <scope>IDENTIFICATION</scope>
    <source>
        <tissue evidence="3">Leaves</tissue>
    </source>
</reference>
<keyword evidence="2" id="KW-1185">Reference proteome</keyword>
<dbReference type="GeneID" id="109012539"/>
<dbReference type="FunCoup" id="A0A2I4H0X3">
    <property type="interactions" value="190"/>
</dbReference>
<dbReference type="Gramene" id="Jr16_02380_p1">
    <property type="protein sequence ID" value="cds.Jr16_02380_p1"/>
    <property type="gene ID" value="Jr16_02380"/>
</dbReference>
<dbReference type="AlphaFoldDB" id="A0A2I4H0X3"/>
<dbReference type="Proteomes" id="UP000235220">
    <property type="component" value="Chromosome 16"/>
</dbReference>
<protein>
    <submittedName>
        <fullName evidence="3">Uncharacterized protein LOC109012539</fullName>
    </submittedName>
</protein>
<feature type="region of interest" description="Disordered" evidence="1">
    <location>
        <begin position="161"/>
        <end position="200"/>
    </location>
</feature>
<dbReference type="OrthoDB" id="1923860at2759"/>
<proteinExistence type="predicted"/>
<dbReference type="KEGG" id="jre:109012539"/>
<accession>A0A2I4H0X3</accession>
<organism evidence="2 3">
    <name type="scientific">Juglans regia</name>
    <name type="common">English walnut</name>
    <dbReference type="NCBI Taxonomy" id="51240"/>
    <lineage>
        <taxon>Eukaryota</taxon>
        <taxon>Viridiplantae</taxon>
        <taxon>Streptophyta</taxon>
        <taxon>Embryophyta</taxon>
        <taxon>Tracheophyta</taxon>
        <taxon>Spermatophyta</taxon>
        <taxon>Magnoliopsida</taxon>
        <taxon>eudicotyledons</taxon>
        <taxon>Gunneridae</taxon>
        <taxon>Pentapetalae</taxon>
        <taxon>rosids</taxon>
        <taxon>fabids</taxon>
        <taxon>Fagales</taxon>
        <taxon>Juglandaceae</taxon>
        <taxon>Juglans</taxon>
    </lineage>
</organism>
<dbReference type="PANTHER" id="PTHR36757:SF1">
    <property type="entry name" value="GENOME ASSEMBLY, CHROMOSOME: A04"/>
    <property type="match status" value="1"/>
</dbReference>
<evidence type="ECO:0000256" key="1">
    <source>
        <dbReference type="SAM" id="MobiDB-lite"/>
    </source>
</evidence>
<name>A0A2I4H0X3_JUGRE</name>
<dbReference type="PANTHER" id="PTHR36757">
    <property type="entry name" value="BNAANNG22500D PROTEIN"/>
    <property type="match status" value="1"/>
</dbReference>
<evidence type="ECO:0000313" key="3">
    <source>
        <dbReference type="RefSeq" id="XP_018849788.1"/>
    </source>
</evidence>
<gene>
    <name evidence="3" type="primary">LOC109012539</name>
</gene>